<proteinExistence type="predicted"/>
<dbReference type="GO" id="GO:0005975">
    <property type="term" value="P:carbohydrate metabolic process"/>
    <property type="evidence" value="ECO:0007669"/>
    <property type="project" value="InterPro"/>
</dbReference>
<dbReference type="GO" id="GO:0016853">
    <property type="term" value="F:isomerase activity"/>
    <property type="evidence" value="ECO:0007669"/>
    <property type="project" value="InterPro"/>
</dbReference>
<dbReference type="Pfam" id="PF01263">
    <property type="entry name" value="Aldose_epim"/>
    <property type="match status" value="1"/>
</dbReference>
<accession>A0A921MGM1</accession>
<dbReference type="InterPro" id="IPR014718">
    <property type="entry name" value="GH-type_carb-bd"/>
</dbReference>
<dbReference type="EMBL" id="DYUK01000317">
    <property type="protein sequence ID" value="HJG81437.1"/>
    <property type="molecule type" value="Genomic_DNA"/>
</dbReference>
<feature type="region of interest" description="Disordered" evidence="1">
    <location>
        <begin position="1"/>
        <end position="21"/>
    </location>
</feature>
<organism evidence="2 3">
    <name type="scientific">Brevibacterium senegalense</name>
    <dbReference type="NCBI Taxonomy" id="1033736"/>
    <lineage>
        <taxon>Bacteria</taxon>
        <taxon>Bacillati</taxon>
        <taxon>Actinomycetota</taxon>
        <taxon>Actinomycetes</taxon>
        <taxon>Micrococcales</taxon>
        <taxon>Brevibacteriaceae</taxon>
        <taxon>Brevibacterium</taxon>
    </lineage>
</organism>
<dbReference type="InterPro" id="IPR008183">
    <property type="entry name" value="Aldose_1/G6P_1-epimerase"/>
</dbReference>
<feature type="compositionally biased region" description="Polar residues" evidence="1">
    <location>
        <begin position="1"/>
        <end position="13"/>
    </location>
</feature>
<evidence type="ECO:0000256" key="1">
    <source>
        <dbReference type="SAM" id="MobiDB-lite"/>
    </source>
</evidence>
<feature type="region of interest" description="Disordered" evidence="1">
    <location>
        <begin position="161"/>
        <end position="182"/>
    </location>
</feature>
<comment type="caution">
    <text evidence="2">The sequence shown here is derived from an EMBL/GenBank/DDBJ whole genome shotgun (WGS) entry which is preliminary data.</text>
</comment>
<evidence type="ECO:0008006" key="4">
    <source>
        <dbReference type="Google" id="ProtNLM"/>
    </source>
</evidence>
<reference evidence="2" key="2">
    <citation type="submission" date="2021-09" db="EMBL/GenBank/DDBJ databases">
        <authorList>
            <person name="Gilroy R."/>
        </authorList>
    </citation>
    <scope>NUCLEOTIDE SEQUENCE</scope>
    <source>
        <strain evidence="2">ChiGjej5B5-7349</strain>
    </source>
</reference>
<dbReference type="Gene3D" id="2.70.98.10">
    <property type="match status" value="1"/>
</dbReference>
<protein>
    <recommendedName>
        <fullName evidence="4">Galactose mutarotase</fullName>
    </recommendedName>
</protein>
<dbReference type="Proteomes" id="UP000784435">
    <property type="component" value="Unassembled WGS sequence"/>
</dbReference>
<evidence type="ECO:0000313" key="3">
    <source>
        <dbReference type="Proteomes" id="UP000784435"/>
    </source>
</evidence>
<dbReference type="InterPro" id="IPR011013">
    <property type="entry name" value="Gal_mutarotase_sf_dom"/>
</dbReference>
<dbReference type="SUPFAM" id="SSF74650">
    <property type="entry name" value="Galactose mutarotase-like"/>
    <property type="match status" value="1"/>
</dbReference>
<dbReference type="AlphaFoldDB" id="A0A921MGM1"/>
<sequence length="336" mass="36289">MITLSTPQLTLGVSSHGAEPRSLRDAHGRELLWQAGDPWNRSACLLFPAICRHTDDVIRAEDATGTTGSWPMPKHGLARDLGFTVIEHDETRAVLELVSSPTTLTAYPWDFTLRVEYALEDATATLRFTVTNTTTDDHGAGTTMPYALGWHPAFAWPLPGAAGDSATAGPEDESLPSSATVTAPPTAQDPIAQDAPVHVVEFESPTPQVFHRLTDDLLLPQPHSTVDELGAAGSLVPLRRSHFDENAVLFPDVADTAIVYRRLDGDGPRIRIAWEGFDTLTLWSAPGGDFVCLEPWAGRPQETGSTTPDAQRADLRHLEVGASRTHVCRVTVAPGD</sequence>
<dbReference type="GO" id="GO:0030246">
    <property type="term" value="F:carbohydrate binding"/>
    <property type="evidence" value="ECO:0007669"/>
    <property type="project" value="InterPro"/>
</dbReference>
<reference evidence="2" key="1">
    <citation type="journal article" date="2021" name="PeerJ">
        <title>Extensive microbial diversity within the chicken gut microbiome revealed by metagenomics and culture.</title>
        <authorList>
            <person name="Gilroy R."/>
            <person name="Ravi A."/>
            <person name="Getino M."/>
            <person name="Pursley I."/>
            <person name="Horton D.L."/>
            <person name="Alikhan N.F."/>
            <person name="Baker D."/>
            <person name="Gharbi K."/>
            <person name="Hall N."/>
            <person name="Watson M."/>
            <person name="Adriaenssens E.M."/>
            <person name="Foster-Nyarko E."/>
            <person name="Jarju S."/>
            <person name="Secka A."/>
            <person name="Antonio M."/>
            <person name="Oren A."/>
            <person name="Chaudhuri R.R."/>
            <person name="La Ragione R."/>
            <person name="Hildebrand F."/>
            <person name="Pallen M.J."/>
        </authorList>
    </citation>
    <scope>NUCLEOTIDE SEQUENCE</scope>
    <source>
        <strain evidence="2">ChiGjej5B5-7349</strain>
    </source>
</reference>
<evidence type="ECO:0000313" key="2">
    <source>
        <dbReference type="EMBL" id="HJG81437.1"/>
    </source>
</evidence>
<gene>
    <name evidence="2" type="ORF">K8V08_13620</name>
</gene>
<name>A0A921MGM1_9MICO</name>